<gene>
    <name evidence="1" type="ORF">FE392_19645</name>
</gene>
<dbReference type="PANTHER" id="PTHR34413">
    <property type="entry name" value="PROPHAGE TAIL FIBER ASSEMBLY PROTEIN HOMOLOG TFAE-RELATED-RELATED"/>
    <property type="match status" value="1"/>
</dbReference>
<dbReference type="EMBL" id="VCDN01000182">
    <property type="protein sequence ID" value="MDX7989469.1"/>
    <property type="molecule type" value="Genomic_DNA"/>
</dbReference>
<proteinExistence type="predicted"/>
<dbReference type="Proteomes" id="UP001271890">
    <property type="component" value="Unassembled WGS sequence"/>
</dbReference>
<protein>
    <submittedName>
        <fullName evidence="1">Tail fiber assembly protein</fullName>
    </submittedName>
</protein>
<dbReference type="RefSeq" id="WP_319931839.1">
    <property type="nucleotide sequence ID" value="NZ_VCDN01000182.1"/>
</dbReference>
<dbReference type="Pfam" id="PF02413">
    <property type="entry name" value="Caudo_TAP"/>
    <property type="match status" value="1"/>
</dbReference>
<reference evidence="2" key="1">
    <citation type="journal article" date="2024" name="Toxins">
        <title>Genome Sequence Analysis of Native Xenorhabdus Strains Isolated from Entomopathogenic Nematodes in Argentina.</title>
        <authorList>
            <person name="Palma L."/>
            <person name="Frizzo L."/>
            <person name="Kaiser S."/>
            <person name="Berry C."/>
            <person name="Caballero P."/>
            <person name="Bode H.B."/>
            <person name="Del Valle E.E."/>
        </authorList>
    </citation>
    <scope>NUCLEOTIDE SEQUENCE [LARGE SCALE GENOMIC DNA]</scope>
    <source>
        <strain evidence="2">12</strain>
    </source>
</reference>
<keyword evidence="2" id="KW-1185">Reference proteome</keyword>
<name>A0ABU4SFC5_9GAMM</name>
<evidence type="ECO:0000313" key="1">
    <source>
        <dbReference type="EMBL" id="MDX7989469.1"/>
    </source>
</evidence>
<evidence type="ECO:0000313" key="2">
    <source>
        <dbReference type="Proteomes" id="UP001271890"/>
    </source>
</evidence>
<accession>A0ABU4SFC5</accession>
<comment type="caution">
    <text evidence="1">The sequence shown here is derived from an EMBL/GenBank/DDBJ whole genome shotgun (WGS) entry which is preliminary data.</text>
</comment>
<sequence length="198" mass="21943">MNNAVLGKNNIATLAGNVTVYNYAEGTGEYLSNTVEYLAVGVGIPAHSCTDKPPTAIAGMAICRTGDNLAWEHVPDHRGKTAYHTGTRQALTIGYIGELEPEHVLLAPKTQFDQWDGVQWITDIAAQQEYEIQQAEFQKRQLLDTAREEIDICQDAVDLDIATGSEKAALIDWRKYRVLLNRVDCSTAPDITWPEQPK</sequence>
<dbReference type="InterPro" id="IPR003458">
    <property type="entry name" value="Phage_T4_Gp38_tail_assem"/>
</dbReference>
<organism evidence="1 2">
    <name type="scientific">Xenorhabdus santafensis</name>
    <dbReference type="NCBI Taxonomy" id="2582833"/>
    <lineage>
        <taxon>Bacteria</taxon>
        <taxon>Pseudomonadati</taxon>
        <taxon>Pseudomonadota</taxon>
        <taxon>Gammaproteobacteria</taxon>
        <taxon>Enterobacterales</taxon>
        <taxon>Morganellaceae</taxon>
        <taxon>Xenorhabdus</taxon>
    </lineage>
</organism>
<dbReference type="InterPro" id="IPR051220">
    <property type="entry name" value="TFA_Chaperone"/>
</dbReference>
<dbReference type="PANTHER" id="PTHR34413:SF2">
    <property type="entry name" value="PROPHAGE TAIL FIBER ASSEMBLY PROTEIN HOMOLOG TFAE-RELATED"/>
    <property type="match status" value="1"/>
</dbReference>